<name>A0A833R7U9_9POAL</name>
<keyword evidence="6" id="KW-1185">Reference proteome</keyword>
<dbReference type="Gene3D" id="6.10.280.150">
    <property type="match status" value="2"/>
</dbReference>
<evidence type="ECO:0000256" key="1">
    <source>
        <dbReference type="ARBA" id="ARBA00006993"/>
    </source>
</evidence>
<sequence length="1748" mass="192377">MPMVRYQIRNEYGLSDPELYGAAEKDDPEALLEGVAMAGLVGLLRQLGDLAEFAAEIFHDLHEEVMATASRGHGLTLRLQQLEAEFPSVEEALISQISLPNVTQNEGIQWHTNVQIDQNLITRGDMPRFVMDSYEECHGPPRLFTLDKFDVAGAGACLKRYTDPSFFKTELASSCSIEADDALRERKPRKIKKKAIRWKKGETLESLLISSSESPPSSENQSSGKALISRVVKLKSRRLRNSDNNSRKIYHLHLLELIESQKKIILEDSRRQANIKPESNGLSKQASVQVSFETEHEAQKMHKVYPIQEQNEASSGSEQIQIGIETFSLRQTYEKTMNDSDDVASEHENFVDALNIVESEVETDNETKPKSDNVSSSQKERVHGNLGSDSVGGLVGTDKSLELNGEIEFGEATEEFFDNDDLMDVSSTSSLHSDGVHKTEQLSILHGNNLMDESKVPSGDIENELRALENTSTVDEARLHVEDLVCLPTQTGNHQEQTNSHLENMDVPITDASHETSDISDVILNSQEIKSLEETPILEDSLGSHEVNNYAVTNRSSTGLEGLQERLEDPVEVSQVELRNISEDILNLEEYLISTRKDESISQDIFSHGGKDAHNYVIAEDPLDVHAEEITQDFAKDNFGDPNERLQHEKSDKLEDVFNGEGSLLSNEEEEILPGSTTSLPTEDATDLSTHMPGLDLEALHEIRIQPNKDPTTITSDDYMDNNSRSASIQDFEASSSEPHSPINIPEETTIQGSYPQYHMDNFIEPDEGLLDLGETTDETYRNETLHHCEVETQINQFNESDDDQQYLYKDESTVRLVNHESTDGSLNTNCEKNDSSKLHELSINGNGSLEECAESPLCTEKSAPFSLNEECEWAGDFKAGAKEEGTNPIDFLWELTGSPREATFEPEFGKPQTVTSLVQNVALGSSDTSLHYEVGDHQVPEQDSELCYTCDANKVDSDCEEILPVEDGFAHDDAVSTFVEVNELLKEDLETKSQEIFEEGKVNNEALVEISKLDEEGNGKGSAPVPFTMENEVLVEALINDEKDSAEGGVPTSPVVTNEALVEILKLNEEGNAKSNVPTPFALKNEALVEALKYNENDSAEGGVPTSSVVNNEVLVKTTELNEEGNAEGGVPQPFALKAEVLVESLKINEKDSAEGGVSTSSAVNTEVPVETSQLKPEGIAEGGVSIPMAVKSEVLIEALKINEKDSDEGHAPASSLVKYVAPVEIFELNEENNRNIDVPMPSVDHVHELLQNERKTDNEVSVEEESADTGAPTPSVDHVHEILQEATNSGCHEPDTPPSSKYEEFHHGSIGYADLVSTTEKRNNIQSCTVSLDNPLYDANPSENLSEDSNEHHLNKPVPCTNLHDNQEKLQEDINQIAIETLHNGTSEPGTVDPNKIMLAESCFPSSSIDQDQKGFNLKPDNILSGNKSIESDEVIANNALAIVSVETKESEVDILSAYSLASEHKPPPLPPLGWRMGGKLSKGTSLPSNGHSSKPVDETNQNLSLQMRSMEAPPIANLDDSGRIEGEKSRVMSLSDLPPLSFQHELANPNLASVPFSGANVENVEYNNGSSAGLGLAGPEMRALQYAWPDAQHPFLPVSAWTTGPSLVQTHQPGYLISLEDNLWAQYGIGPSIEDERLGRKHHSIRNMPRNPLMDAVSAHDRSTMRKVSELVKPDDKSKAEERNSLLEQIRNKSFSLRPVDALKITSIKAPQTNLKVAAIVEKANAIRQAFVGSDEEDGDSWSDA</sequence>
<comment type="subcellular location">
    <subcellularLocation>
        <location evidence="2">Cytoplasm</location>
        <location evidence="2">Cytoskeleton</location>
    </subcellularLocation>
</comment>
<feature type="region of interest" description="Disordered" evidence="3">
    <location>
        <begin position="359"/>
        <end position="397"/>
    </location>
</feature>
<organism evidence="5 6">
    <name type="scientific">Carex littledalei</name>
    <dbReference type="NCBI Taxonomy" id="544730"/>
    <lineage>
        <taxon>Eukaryota</taxon>
        <taxon>Viridiplantae</taxon>
        <taxon>Streptophyta</taxon>
        <taxon>Embryophyta</taxon>
        <taxon>Tracheophyta</taxon>
        <taxon>Spermatophyta</taxon>
        <taxon>Magnoliopsida</taxon>
        <taxon>Liliopsida</taxon>
        <taxon>Poales</taxon>
        <taxon>Cyperaceae</taxon>
        <taxon>Cyperoideae</taxon>
        <taxon>Cariceae</taxon>
        <taxon>Carex</taxon>
        <taxon>Carex subgen. Euthyceras</taxon>
    </lineage>
</organism>
<reference evidence="5" key="1">
    <citation type="submission" date="2020-01" db="EMBL/GenBank/DDBJ databases">
        <title>Genome sequence of Kobresia littledalei, the first chromosome-level genome in the family Cyperaceae.</title>
        <authorList>
            <person name="Qu G."/>
        </authorList>
    </citation>
    <scope>NUCLEOTIDE SEQUENCE</scope>
    <source>
        <strain evidence="5">C.B.Clarke</strain>
        <tissue evidence="5">Leaf</tissue>
    </source>
</reference>
<dbReference type="EMBL" id="SWLB01000009">
    <property type="protein sequence ID" value="KAF3334651.1"/>
    <property type="molecule type" value="Genomic_DNA"/>
</dbReference>
<comment type="function">
    <text evidence="2">Involved in regulation of actin and microtubule organization. Part of a WAVE complex that activates the Arp2/3 complex.</text>
</comment>
<dbReference type="GO" id="GO:2000601">
    <property type="term" value="P:positive regulation of Arp2/3 complex-mediated actin nucleation"/>
    <property type="evidence" value="ECO:0007669"/>
    <property type="project" value="TreeGrafter"/>
</dbReference>
<keyword evidence="2" id="KW-0963">Cytoplasm</keyword>
<feature type="region of interest" description="Disordered" evidence="3">
    <location>
        <begin position="1256"/>
        <end position="1277"/>
    </location>
</feature>
<dbReference type="InterPro" id="IPR028288">
    <property type="entry name" value="SCAR/WAVE_fam"/>
</dbReference>
<feature type="region of interest" description="Disordered" evidence="3">
    <location>
        <begin position="664"/>
        <end position="684"/>
    </location>
</feature>
<feature type="region of interest" description="Disordered" evidence="3">
    <location>
        <begin position="636"/>
        <end position="655"/>
    </location>
</feature>
<dbReference type="GO" id="GO:0030036">
    <property type="term" value="P:actin cytoskeleton organization"/>
    <property type="evidence" value="ECO:0007669"/>
    <property type="project" value="UniProtKB-UniRule"/>
</dbReference>
<dbReference type="InterPro" id="IPR003124">
    <property type="entry name" value="WH2_dom"/>
</dbReference>
<accession>A0A833R7U9</accession>
<dbReference type="Proteomes" id="UP000623129">
    <property type="component" value="Unassembled WGS sequence"/>
</dbReference>
<feature type="region of interest" description="Disordered" evidence="3">
    <location>
        <begin position="1482"/>
        <end position="1501"/>
    </location>
</feature>
<dbReference type="PANTHER" id="PTHR12902">
    <property type="entry name" value="WASP-1"/>
    <property type="match status" value="1"/>
</dbReference>
<keyword evidence="2" id="KW-0206">Cytoskeleton</keyword>
<comment type="similarity">
    <text evidence="1 2">Belongs to the SCAR/WAVE family.</text>
</comment>
<gene>
    <name evidence="5" type="ORF">FCM35_KLT21255</name>
</gene>
<evidence type="ECO:0000256" key="3">
    <source>
        <dbReference type="SAM" id="MobiDB-lite"/>
    </source>
</evidence>
<dbReference type="PROSITE" id="PS51082">
    <property type="entry name" value="WH2"/>
    <property type="match status" value="1"/>
</dbReference>
<evidence type="ECO:0000259" key="4">
    <source>
        <dbReference type="PROSITE" id="PS51082"/>
    </source>
</evidence>
<dbReference type="GO" id="GO:0034237">
    <property type="term" value="F:protein kinase A regulatory subunit binding"/>
    <property type="evidence" value="ECO:0007669"/>
    <property type="project" value="TreeGrafter"/>
</dbReference>
<dbReference type="OrthoDB" id="1929108at2759"/>
<feature type="compositionally biased region" description="Polar residues" evidence="3">
    <location>
        <begin position="1485"/>
        <end position="1501"/>
    </location>
</feature>
<protein>
    <recommendedName>
        <fullName evidence="2">Protein SCAR</fullName>
    </recommendedName>
    <alternativeName>
        <fullName evidence="2">Protein WAVE</fullName>
    </alternativeName>
</protein>
<comment type="caution">
    <text evidence="5">The sequence shown here is derived from an EMBL/GenBank/DDBJ whole genome shotgun (WGS) entry which is preliminary data.</text>
</comment>
<dbReference type="GO" id="GO:0003779">
    <property type="term" value="F:actin binding"/>
    <property type="evidence" value="ECO:0007669"/>
    <property type="project" value="UniProtKB-UniRule"/>
</dbReference>
<keyword evidence="2" id="KW-0009">Actin-binding</keyword>
<dbReference type="GO" id="GO:0071933">
    <property type="term" value="F:Arp2/3 complex binding"/>
    <property type="evidence" value="ECO:0007669"/>
    <property type="project" value="TreeGrafter"/>
</dbReference>
<evidence type="ECO:0000256" key="2">
    <source>
        <dbReference type="RuleBase" id="RU367034"/>
    </source>
</evidence>
<feature type="domain" description="WH2" evidence="4">
    <location>
        <begin position="1685"/>
        <end position="1703"/>
    </location>
</feature>
<evidence type="ECO:0000313" key="5">
    <source>
        <dbReference type="EMBL" id="KAF3334651.1"/>
    </source>
</evidence>
<dbReference type="PANTHER" id="PTHR12902:SF1">
    <property type="entry name" value="WISKOTT-ALDRICH SYNDROME PROTEIN FAMILY MEMBER"/>
    <property type="match status" value="1"/>
</dbReference>
<feature type="region of interest" description="Disordered" evidence="3">
    <location>
        <begin position="1335"/>
        <end position="1359"/>
    </location>
</feature>
<dbReference type="Gene3D" id="1.20.5.340">
    <property type="match status" value="1"/>
</dbReference>
<proteinExistence type="inferred from homology"/>
<evidence type="ECO:0000313" key="6">
    <source>
        <dbReference type="Proteomes" id="UP000623129"/>
    </source>
</evidence>
<dbReference type="GO" id="GO:0005856">
    <property type="term" value="C:cytoskeleton"/>
    <property type="evidence" value="ECO:0007669"/>
    <property type="project" value="UniProtKB-SubCell"/>
</dbReference>